<comment type="caution">
    <text evidence="1">The sequence shown here is derived from an EMBL/GenBank/DDBJ whole genome shotgun (WGS) entry which is preliminary data.</text>
</comment>
<gene>
    <name evidence="1" type="ORF">EV702DRAFT_949022</name>
</gene>
<feature type="non-terminal residue" evidence="1">
    <location>
        <position position="1"/>
    </location>
</feature>
<dbReference type="AlphaFoldDB" id="A0A9P7D3B8"/>
<protein>
    <submittedName>
        <fullName evidence="1">Uncharacterized protein</fullName>
    </submittedName>
</protein>
<name>A0A9P7D3B8_9AGAM</name>
<feature type="non-terminal residue" evidence="1">
    <location>
        <position position="117"/>
    </location>
</feature>
<proteinExistence type="predicted"/>
<dbReference type="Proteomes" id="UP000714275">
    <property type="component" value="Unassembled WGS sequence"/>
</dbReference>
<reference evidence="1" key="1">
    <citation type="journal article" date="2020" name="New Phytol.">
        <title>Comparative genomics reveals dynamic genome evolution in host specialist ectomycorrhizal fungi.</title>
        <authorList>
            <person name="Lofgren L.A."/>
            <person name="Nguyen N.H."/>
            <person name="Vilgalys R."/>
            <person name="Ruytinx J."/>
            <person name="Liao H.L."/>
            <person name="Branco S."/>
            <person name="Kuo A."/>
            <person name="LaButti K."/>
            <person name="Lipzen A."/>
            <person name="Andreopoulos W."/>
            <person name="Pangilinan J."/>
            <person name="Riley R."/>
            <person name="Hundley H."/>
            <person name="Na H."/>
            <person name="Barry K."/>
            <person name="Grigoriev I.V."/>
            <person name="Stajich J.E."/>
            <person name="Kennedy P.G."/>
        </authorList>
    </citation>
    <scope>NUCLEOTIDE SEQUENCE</scope>
    <source>
        <strain evidence="1">DOB743</strain>
    </source>
</reference>
<keyword evidence="2" id="KW-1185">Reference proteome</keyword>
<sequence length="117" mass="13619">FDPHFNYERVTPLPRRSPIPWSAANEKAAADRRTLALGDDYRVFQWEREFFDGSLWEESYYSEYEKSFAREVEAYRRLGHLQGSTIPRLYGLGRVVSGHGEGRAISPKVLFMEYIPG</sequence>
<dbReference type="EMBL" id="JABBWD010000015">
    <property type="protein sequence ID" value="KAG1778695.1"/>
    <property type="molecule type" value="Genomic_DNA"/>
</dbReference>
<dbReference type="OrthoDB" id="3269050at2759"/>
<organism evidence="1 2">
    <name type="scientific">Suillus placidus</name>
    <dbReference type="NCBI Taxonomy" id="48579"/>
    <lineage>
        <taxon>Eukaryota</taxon>
        <taxon>Fungi</taxon>
        <taxon>Dikarya</taxon>
        <taxon>Basidiomycota</taxon>
        <taxon>Agaricomycotina</taxon>
        <taxon>Agaricomycetes</taxon>
        <taxon>Agaricomycetidae</taxon>
        <taxon>Boletales</taxon>
        <taxon>Suillineae</taxon>
        <taxon>Suillaceae</taxon>
        <taxon>Suillus</taxon>
    </lineage>
</organism>
<evidence type="ECO:0000313" key="1">
    <source>
        <dbReference type="EMBL" id="KAG1778695.1"/>
    </source>
</evidence>
<accession>A0A9P7D3B8</accession>
<evidence type="ECO:0000313" key="2">
    <source>
        <dbReference type="Proteomes" id="UP000714275"/>
    </source>
</evidence>